<comment type="cofactor">
    <cofactor evidence="11">
        <name>[4Fe-4S] cluster</name>
        <dbReference type="ChEBI" id="CHEBI:49883"/>
    </cofactor>
    <text evidence="11">Binds 1 [4Fe-4S] cluster per subunit. Following nitrosylation of the [4Fe-4S] cluster binds 1 [4Fe-8(NO)] cluster per subunit.</text>
</comment>
<evidence type="ECO:0000256" key="12">
    <source>
        <dbReference type="SAM" id="MobiDB-lite"/>
    </source>
</evidence>
<feature type="binding site" evidence="11">
    <location>
        <position position="30"/>
    </location>
    <ligand>
        <name>[4Fe-4S] cluster</name>
        <dbReference type="ChEBI" id="CHEBI:49883"/>
    </ligand>
</feature>
<evidence type="ECO:0000256" key="3">
    <source>
        <dbReference type="ARBA" id="ARBA00022485"/>
    </source>
</evidence>
<evidence type="ECO:0000256" key="4">
    <source>
        <dbReference type="ARBA" id="ARBA00022723"/>
    </source>
</evidence>
<dbReference type="GO" id="GO:0047134">
    <property type="term" value="F:protein-disulfide reductase [NAD(P)H] activity"/>
    <property type="evidence" value="ECO:0007669"/>
    <property type="project" value="TreeGrafter"/>
</dbReference>
<feature type="binding site" evidence="11">
    <location>
        <position position="39"/>
    </location>
    <ligand>
        <name>[4Fe-4S] cluster</name>
        <dbReference type="ChEBI" id="CHEBI:49883"/>
    </ligand>
</feature>
<evidence type="ECO:0000256" key="10">
    <source>
        <dbReference type="ARBA" id="ARBA00023163"/>
    </source>
</evidence>
<evidence type="ECO:0000259" key="13">
    <source>
        <dbReference type="PROSITE" id="PS51674"/>
    </source>
</evidence>
<feature type="region of interest" description="Disordered" evidence="12">
    <location>
        <begin position="70"/>
        <end position="93"/>
    </location>
</feature>
<keyword evidence="6 11" id="KW-0411">Iron-sulfur</keyword>
<keyword evidence="10 11" id="KW-0804">Transcription</keyword>
<keyword evidence="7 11" id="KW-0805">Transcription regulation</keyword>
<keyword evidence="8 11" id="KW-0238">DNA-binding</keyword>
<dbReference type="PANTHER" id="PTHR38839">
    <property type="entry name" value="TRANSCRIPTIONAL REGULATOR WHID-RELATED"/>
    <property type="match status" value="1"/>
</dbReference>
<evidence type="ECO:0000256" key="9">
    <source>
        <dbReference type="ARBA" id="ARBA00023157"/>
    </source>
</evidence>
<keyword evidence="11" id="KW-0963">Cytoplasm</keyword>
<proteinExistence type="inferred from homology"/>
<protein>
    <recommendedName>
        <fullName evidence="11">Transcriptional regulator WhiB</fullName>
    </recommendedName>
</protein>
<dbReference type="PROSITE" id="PS51674">
    <property type="entry name" value="4FE4S_WBL"/>
    <property type="match status" value="1"/>
</dbReference>
<reference evidence="14 15" key="1">
    <citation type="submission" date="2015-10" db="EMBL/GenBank/DDBJ databases">
        <title>Draft genome sequence of Streptomyces corchorusii DSM 40340, type strain for the species Streptomyces corchorusii.</title>
        <authorList>
            <person name="Ruckert C."/>
            <person name="Winkler A."/>
            <person name="Kalinowski J."/>
            <person name="Kampfer P."/>
            <person name="Glaeser S."/>
        </authorList>
    </citation>
    <scope>NUCLEOTIDE SEQUENCE [LARGE SCALE GENOMIC DNA]</scope>
    <source>
        <strain evidence="14 15">DSM 40340</strain>
    </source>
</reference>
<comment type="caution">
    <text evidence="14">The sequence shown here is derived from an EMBL/GenBank/DDBJ whole genome shotgun (WGS) entry which is preliminary data.</text>
</comment>
<gene>
    <name evidence="11" type="primary">whiB</name>
    <name evidence="14" type="ORF">AQJ11_34840</name>
</gene>
<keyword evidence="5 11" id="KW-0408">Iron</keyword>
<dbReference type="Proteomes" id="UP000053398">
    <property type="component" value="Unassembled WGS sequence"/>
</dbReference>
<feature type="binding site" evidence="11">
    <location>
        <position position="2"/>
    </location>
    <ligand>
        <name>[4Fe-4S] cluster</name>
        <dbReference type="ChEBI" id="CHEBI:49883"/>
    </ligand>
</feature>
<dbReference type="GO" id="GO:0045892">
    <property type="term" value="P:negative regulation of DNA-templated transcription"/>
    <property type="evidence" value="ECO:0007669"/>
    <property type="project" value="TreeGrafter"/>
</dbReference>
<dbReference type="InterPro" id="IPR034768">
    <property type="entry name" value="4FE4S_WBL"/>
</dbReference>
<comment type="PTM">
    <text evidence="11">The Fe-S cluster can be nitrosylated by nitric oxide (NO).</text>
</comment>
<keyword evidence="3 11" id="KW-0004">4Fe-4S</keyword>
<evidence type="ECO:0000256" key="8">
    <source>
        <dbReference type="ARBA" id="ARBA00023125"/>
    </source>
</evidence>
<sequence>MCRFEDPELFFPVGEAGPALGQIEEAKAVCRRCPVVRTCRAWALDHHEEAGVWGGLSEQERRAIRTRAARAALRRVPPEPPPSNRTRDRQRGR</sequence>
<accession>A0A101PV24</accession>
<comment type="PTM">
    <text evidence="11">Upon Fe-S cluster removal intramolecular disulfide bonds are formed.</text>
</comment>
<keyword evidence="15" id="KW-1185">Reference proteome</keyword>
<dbReference type="HAMAP" id="MF_01479">
    <property type="entry name" value="WhiB"/>
    <property type="match status" value="1"/>
</dbReference>
<name>A0A101PV24_STRCK</name>
<dbReference type="Pfam" id="PF02467">
    <property type="entry name" value="Whib"/>
    <property type="match status" value="1"/>
</dbReference>
<keyword evidence="4 11" id="KW-0479">Metal-binding</keyword>
<dbReference type="InterPro" id="IPR003482">
    <property type="entry name" value="Whib"/>
</dbReference>
<evidence type="ECO:0000256" key="1">
    <source>
        <dbReference type="ARBA" id="ARBA00004496"/>
    </source>
</evidence>
<dbReference type="AlphaFoldDB" id="A0A101PV24"/>
<comment type="subcellular location">
    <subcellularLocation>
        <location evidence="1 11">Cytoplasm</location>
    </subcellularLocation>
</comment>
<feature type="domain" description="4Fe-4S Wbl-type" evidence="13">
    <location>
        <begin position="1"/>
        <end position="63"/>
    </location>
</feature>
<dbReference type="EMBL" id="LMWP01000044">
    <property type="protein sequence ID" value="KUN18248.1"/>
    <property type="molecule type" value="Genomic_DNA"/>
</dbReference>
<dbReference type="GO" id="GO:0046872">
    <property type="term" value="F:metal ion binding"/>
    <property type="evidence" value="ECO:0007669"/>
    <property type="project" value="UniProtKB-KW"/>
</dbReference>
<feature type="binding site" evidence="11">
    <location>
        <position position="33"/>
    </location>
    <ligand>
        <name>[4Fe-4S] cluster</name>
        <dbReference type="ChEBI" id="CHEBI:49883"/>
    </ligand>
</feature>
<dbReference type="GO" id="GO:0035731">
    <property type="term" value="F:dinitrosyl-iron complex binding"/>
    <property type="evidence" value="ECO:0007669"/>
    <property type="project" value="UniProtKB-UniRule"/>
</dbReference>
<evidence type="ECO:0000256" key="2">
    <source>
        <dbReference type="ARBA" id="ARBA00006597"/>
    </source>
</evidence>
<dbReference type="GO" id="GO:0005737">
    <property type="term" value="C:cytoplasm"/>
    <property type="evidence" value="ECO:0007669"/>
    <property type="project" value="UniProtKB-SubCell"/>
</dbReference>
<evidence type="ECO:0000313" key="14">
    <source>
        <dbReference type="EMBL" id="KUN18248.1"/>
    </source>
</evidence>
<organism evidence="14 15">
    <name type="scientific">Streptomyces corchorusii</name>
    <name type="common">Streptomyces chibaensis</name>
    <dbReference type="NCBI Taxonomy" id="1903"/>
    <lineage>
        <taxon>Bacteria</taxon>
        <taxon>Bacillati</taxon>
        <taxon>Actinomycetota</taxon>
        <taxon>Actinomycetes</taxon>
        <taxon>Kitasatosporales</taxon>
        <taxon>Streptomycetaceae</taxon>
        <taxon>Streptomyces</taxon>
    </lineage>
</organism>
<keyword evidence="9 11" id="KW-1015">Disulfide bond</keyword>
<comment type="similarity">
    <text evidence="2 11">Belongs to the WhiB family.</text>
</comment>
<evidence type="ECO:0000256" key="7">
    <source>
        <dbReference type="ARBA" id="ARBA00023015"/>
    </source>
</evidence>
<dbReference type="PANTHER" id="PTHR38839:SF6">
    <property type="entry name" value="TRANSCRIPTIONAL REGULATOR WHIB1"/>
    <property type="match status" value="1"/>
</dbReference>
<evidence type="ECO:0000256" key="11">
    <source>
        <dbReference type="HAMAP-Rule" id="MF_01479"/>
    </source>
</evidence>
<evidence type="ECO:0000313" key="15">
    <source>
        <dbReference type="Proteomes" id="UP000053398"/>
    </source>
</evidence>
<evidence type="ECO:0000256" key="5">
    <source>
        <dbReference type="ARBA" id="ARBA00023004"/>
    </source>
</evidence>
<evidence type="ECO:0000256" key="6">
    <source>
        <dbReference type="ARBA" id="ARBA00023014"/>
    </source>
</evidence>
<dbReference type="GO" id="GO:0045454">
    <property type="term" value="P:cell redox homeostasis"/>
    <property type="evidence" value="ECO:0007669"/>
    <property type="project" value="TreeGrafter"/>
</dbReference>
<dbReference type="GO" id="GO:0051539">
    <property type="term" value="F:4 iron, 4 sulfur cluster binding"/>
    <property type="evidence" value="ECO:0007669"/>
    <property type="project" value="UniProtKB-UniRule"/>
</dbReference>
<dbReference type="GO" id="GO:0003677">
    <property type="term" value="F:DNA binding"/>
    <property type="evidence" value="ECO:0007669"/>
    <property type="project" value="UniProtKB-UniRule"/>
</dbReference>
<comment type="function">
    <text evidence="11">Acts as a transcriptional regulator. Probably redox-responsive. The apo- but not holo-form probably binds DNA.</text>
</comment>